<accession>A0AAD7HE91</accession>
<evidence type="ECO:0000313" key="5">
    <source>
        <dbReference type="EMBL" id="KAJ7718717.1"/>
    </source>
</evidence>
<dbReference type="AlphaFoldDB" id="A0AAD7HE91"/>
<evidence type="ECO:0000256" key="2">
    <source>
        <dbReference type="ARBA" id="ARBA00022679"/>
    </source>
</evidence>
<dbReference type="Pfam" id="PF05686">
    <property type="entry name" value="Glyco_transf_90"/>
    <property type="match status" value="1"/>
</dbReference>
<dbReference type="InterPro" id="IPR051091">
    <property type="entry name" value="O-Glucosyltr/Glycosyltrsf_90"/>
</dbReference>
<comment type="similarity">
    <text evidence="1">Belongs to the glycosyltransferase 90 family.</text>
</comment>
<evidence type="ECO:0000313" key="6">
    <source>
        <dbReference type="Proteomes" id="UP001215280"/>
    </source>
</evidence>
<comment type="caution">
    <text evidence="5">The sequence shown here is derived from an EMBL/GenBank/DDBJ whole genome shotgun (WGS) entry which is preliminary data.</text>
</comment>
<dbReference type="Proteomes" id="UP001215280">
    <property type="component" value="Unassembled WGS sequence"/>
</dbReference>
<gene>
    <name evidence="5" type="ORF">DFH07DRAFT_947248</name>
</gene>
<dbReference type="InterPro" id="IPR006598">
    <property type="entry name" value="CAP10"/>
</dbReference>
<feature type="transmembrane region" description="Helical" evidence="3">
    <location>
        <begin position="36"/>
        <end position="56"/>
    </location>
</feature>
<dbReference type="PANTHER" id="PTHR12203:SF35">
    <property type="entry name" value="PROTEIN O-GLUCOSYLTRANSFERASE 1"/>
    <property type="match status" value="1"/>
</dbReference>
<dbReference type="GO" id="GO:0016740">
    <property type="term" value="F:transferase activity"/>
    <property type="evidence" value="ECO:0007669"/>
    <property type="project" value="UniProtKB-KW"/>
</dbReference>
<keyword evidence="6" id="KW-1185">Reference proteome</keyword>
<sequence>MLLPYYQKQSIYATRGNYFRSPSATKKNRRGHVPPLVIVSRILGFIAAAAILMRIFPAAPRVPDEPLGDDAHSNLVFHLPLAETIPAPLVNSPVVIAILPPVIDPPLVEATPPPTVDLPVVDPFDPSVAAHLAVDALYARQSTTLAQASARYTLRTRRTPPPNYDLWFRYAQEQQCLIDDYDQIHHDFKPFYQLAERNPTYFQEMIDRAMRCPGRTSYVDAWPITFAQFSQFLPNMSVLINGRDEPRVAFNFRAPNARENALARKDPTPFHIAPIGTGDFFGNQSGCIVPTEADGFMDVMNKQHSFLVASAKPGYTTYLFPILSMSKVSPCFADILFPSEYYYHRSWWSGTYEYSDNIPWNAKKSQLYWRGKSTGGLILGDKYHNYMRFKLIDIGRAHPDLMDVALTLVDDLVCRADLGCDDSALAAEYNITGVAAARGEVYFYKYVVDVDGEAFSGRFLGLLRSGSLVFKATLFEEYFNDWLRPTCRSSPISPTSYNS</sequence>
<dbReference type="EMBL" id="JARJLG010000301">
    <property type="protein sequence ID" value="KAJ7718717.1"/>
    <property type="molecule type" value="Genomic_DNA"/>
</dbReference>
<evidence type="ECO:0000256" key="1">
    <source>
        <dbReference type="ARBA" id="ARBA00010118"/>
    </source>
</evidence>
<reference evidence="5" key="1">
    <citation type="submission" date="2023-03" db="EMBL/GenBank/DDBJ databases">
        <title>Massive genome expansion in bonnet fungi (Mycena s.s.) driven by repeated elements and novel gene families across ecological guilds.</title>
        <authorList>
            <consortium name="Lawrence Berkeley National Laboratory"/>
            <person name="Harder C.B."/>
            <person name="Miyauchi S."/>
            <person name="Viragh M."/>
            <person name="Kuo A."/>
            <person name="Thoen E."/>
            <person name="Andreopoulos B."/>
            <person name="Lu D."/>
            <person name="Skrede I."/>
            <person name="Drula E."/>
            <person name="Henrissat B."/>
            <person name="Morin E."/>
            <person name="Kohler A."/>
            <person name="Barry K."/>
            <person name="LaButti K."/>
            <person name="Morin E."/>
            <person name="Salamov A."/>
            <person name="Lipzen A."/>
            <person name="Mereny Z."/>
            <person name="Hegedus B."/>
            <person name="Baldrian P."/>
            <person name="Stursova M."/>
            <person name="Weitz H."/>
            <person name="Taylor A."/>
            <person name="Grigoriev I.V."/>
            <person name="Nagy L.G."/>
            <person name="Martin F."/>
            <person name="Kauserud H."/>
        </authorList>
    </citation>
    <scope>NUCLEOTIDE SEQUENCE</scope>
    <source>
        <strain evidence="5">CBHHK188m</strain>
    </source>
</reference>
<keyword evidence="3" id="KW-1133">Transmembrane helix</keyword>
<keyword evidence="2" id="KW-0808">Transferase</keyword>
<evidence type="ECO:0000259" key="4">
    <source>
        <dbReference type="Pfam" id="PF05686"/>
    </source>
</evidence>
<feature type="domain" description="Glycosyl transferase CAP10" evidence="4">
    <location>
        <begin position="355"/>
        <end position="495"/>
    </location>
</feature>
<protein>
    <recommendedName>
        <fullName evidence="4">Glycosyl transferase CAP10 domain-containing protein</fullName>
    </recommendedName>
</protein>
<dbReference type="PANTHER" id="PTHR12203">
    <property type="entry name" value="KDEL LYS-ASP-GLU-LEU CONTAINING - RELATED"/>
    <property type="match status" value="1"/>
</dbReference>
<keyword evidence="3" id="KW-0812">Transmembrane</keyword>
<keyword evidence="3" id="KW-0472">Membrane</keyword>
<proteinExistence type="inferred from homology"/>
<evidence type="ECO:0000256" key="3">
    <source>
        <dbReference type="SAM" id="Phobius"/>
    </source>
</evidence>
<organism evidence="5 6">
    <name type="scientific">Mycena maculata</name>
    <dbReference type="NCBI Taxonomy" id="230809"/>
    <lineage>
        <taxon>Eukaryota</taxon>
        <taxon>Fungi</taxon>
        <taxon>Dikarya</taxon>
        <taxon>Basidiomycota</taxon>
        <taxon>Agaricomycotina</taxon>
        <taxon>Agaricomycetes</taxon>
        <taxon>Agaricomycetidae</taxon>
        <taxon>Agaricales</taxon>
        <taxon>Marasmiineae</taxon>
        <taxon>Mycenaceae</taxon>
        <taxon>Mycena</taxon>
    </lineage>
</organism>
<name>A0AAD7HE91_9AGAR</name>